<dbReference type="InterPro" id="IPR013555">
    <property type="entry name" value="TRP_dom"/>
</dbReference>
<evidence type="ECO:0000259" key="6">
    <source>
        <dbReference type="Pfam" id="PF08344"/>
    </source>
</evidence>
<dbReference type="Proteomes" id="UP000054047">
    <property type="component" value="Unassembled WGS sequence"/>
</dbReference>
<dbReference type="PANTHER" id="PTHR10117">
    <property type="entry name" value="TRANSIENT RECEPTOR POTENTIAL CHANNEL"/>
    <property type="match status" value="1"/>
</dbReference>
<feature type="region of interest" description="Disordered" evidence="5">
    <location>
        <begin position="1"/>
        <end position="20"/>
    </location>
</feature>
<feature type="compositionally biased region" description="Polar residues" evidence="5">
    <location>
        <begin position="1"/>
        <end position="16"/>
    </location>
</feature>
<dbReference type="GO" id="GO:0070679">
    <property type="term" value="F:inositol 1,4,5 trisphosphate binding"/>
    <property type="evidence" value="ECO:0007669"/>
    <property type="project" value="TreeGrafter"/>
</dbReference>
<evidence type="ECO:0000256" key="5">
    <source>
        <dbReference type="SAM" id="MobiDB-lite"/>
    </source>
</evidence>
<dbReference type="Pfam" id="PF08344">
    <property type="entry name" value="TRP_2"/>
    <property type="match status" value="1"/>
</dbReference>
<proteinExistence type="predicted"/>
<dbReference type="GO" id="GO:0005886">
    <property type="term" value="C:plasma membrane"/>
    <property type="evidence" value="ECO:0007669"/>
    <property type="project" value="TreeGrafter"/>
</dbReference>
<evidence type="ECO:0000256" key="3">
    <source>
        <dbReference type="ARBA" id="ARBA00023065"/>
    </source>
</evidence>
<accession>A0A0C2FXV8</accession>
<dbReference type="EMBL" id="KN741323">
    <property type="protein sequence ID" value="KIH53395.1"/>
    <property type="molecule type" value="Genomic_DNA"/>
</dbReference>
<feature type="domain" description="Transient receptor ion channel" evidence="6">
    <location>
        <begin position="24"/>
        <end position="48"/>
    </location>
</feature>
<keyword evidence="7" id="KW-0675">Receptor</keyword>
<dbReference type="GO" id="GO:0007338">
    <property type="term" value="P:single fertilization"/>
    <property type="evidence" value="ECO:0007669"/>
    <property type="project" value="TreeGrafter"/>
</dbReference>
<evidence type="ECO:0000256" key="4">
    <source>
        <dbReference type="ARBA" id="ARBA00023303"/>
    </source>
</evidence>
<keyword evidence="4" id="KW-0407">Ion channel</keyword>
<evidence type="ECO:0000256" key="2">
    <source>
        <dbReference type="ARBA" id="ARBA00022737"/>
    </source>
</evidence>
<keyword evidence="3" id="KW-0406">Ion transport</keyword>
<dbReference type="PANTHER" id="PTHR10117:SF80">
    <property type="entry name" value="TRANSIENT-RECEPTOR-POTENTIAL-LIKE PROTEIN"/>
    <property type="match status" value="1"/>
</dbReference>
<dbReference type="GO" id="GO:0034703">
    <property type="term" value="C:cation channel complex"/>
    <property type="evidence" value="ECO:0007669"/>
    <property type="project" value="TreeGrafter"/>
</dbReference>
<dbReference type="AlphaFoldDB" id="A0A0C2FXV8"/>
<reference evidence="7 8" key="1">
    <citation type="submission" date="2013-12" db="EMBL/GenBank/DDBJ databases">
        <title>Draft genome of the parsitic nematode Ancylostoma duodenale.</title>
        <authorList>
            <person name="Mitreva M."/>
        </authorList>
    </citation>
    <scope>NUCLEOTIDE SEQUENCE [LARGE SCALE GENOMIC DNA]</scope>
    <source>
        <strain evidence="7 8">Zhejiang</strain>
    </source>
</reference>
<dbReference type="GO" id="GO:0015279">
    <property type="term" value="F:store-operated calcium channel activity"/>
    <property type="evidence" value="ECO:0007669"/>
    <property type="project" value="TreeGrafter"/>
</dbReference>
<sequence length="208" mass="23650">MVNGLPSTHATTSDSINVGGGPRPDPILSAFKLSWELQQLAVVEHEFKETYLQLAEQCKQFACDLISQCRSSEEVIAVLNKDCNAHDENVDVWASKLSLSRLKLAIKYEQKAFVSHPHCQQLLTSIWYEGFPGRQQRDAKKSHWTDSALAFYEVPLLLDFLRLFSTVTDAGNIRKLPQRERGAEAFELRKRVPKQKMVSIKQDENFAT</sequence>
<dbReference type="OrthoDB" id="2373987at2759"/>
<evidence type="ECO:0000313" key="8">
    <source>
        <dbReference type="Proteomes" id="UP000054047"/>
    </source>
</evidence>
<keyword evidence="2" id="KW-0677">Repeat</keyword>
<protein>
    <submittedName>
        <fullName evidence="7">Transient receptor ion channel II</fullName>
    </submittedName>
</protein>
<dbReference type="GO" id="GO:0051480">
    <property type="term" value="P:regulation of cytosolic calcium ion concentration"/>
    <property type="evidence" value="ECO:0007669"/>
    <property type="project" value="TreeGrafter"/>
</dbReference>
<keyword evidence="8" id="KW-1185">Reference proteome</keyword>
<organism evidence="7 8">
    <name type="scientific">Ancylostoma duodenale</name>
    <dbReference type="NCBI Taxonomy" id="51022"/>
    <lineage>
        <taxon>Eukaryota</taxon>
        <taxon>Metazoa</taxon>
        <taxon>Ecdysozoa</taxon>
        <taxon>Nematoda</taxon>
        <taxon>Chromadorea</taxon>
        <taxon>Rhabditida</taxon>
        <taxon>Rhabditina</taxon>
        <taxon>Rhabditomorpha</taxon>
        <taxon>Strongyloidea</taxon>
        <taxon>Ancylostomatidae</taxon>
        <taxon>Ancylostomatinae</taxon>
        <taxon>Ancylostoma</taxon>
    </lineage>
</organism>
<evidence type="ECO:0000313" key="7">
    <source>
        <dbReference type="EMBL" id="KIH53395.1"/>
    </source>
</evidence>
<keyword evidence="1" id="KW-0813">Transport</keyword>
<gene>
    <name evidence="7" type="ORF">ANCDUO_16480</name>
</gene>
<name>A0A0C2FXV8_9BILA</name>
<dbReference type="InterPro" id="IPR002153">
    <property type="entry name" value="TRPC_channel"/>
</dbReference>
<evidence type="ECO:0000256" key="1">
    <source>
        <dbReference type="ARBA" id="ARBA00022448"/>
    </source>
</evidence>